<feature type="region of interest" description="Disordered" evidence="1">
    <location>
        <begin position="137"/>
        <end position="164"/>
    </location>
</feature>
<feature type="compositionally biased region" description="Basic and acidic residues" evidence="1">
    <location>
        <begin position="147"/>
        <end position="164"/>
    </location>
</feature>
<feature type="compositionally biased region" description="Basic and acidic residues" evidence="1">
    <location>
        <begin position="37"/>
        <end position="60"/>
    </location>
</feature>
<evidence type="ECO:0000313" key="2">
    <source>
        <dbReference type="EMBL" id="KAF2123591.1"/>
    </source>
</evidence>
<protein>
    <submittedName>
        <fullName evidence="2">Uncharacterized protein</fullName>
    </submittedName>
</protein>
<accession>A0A6A5ZZ47</accession>
<dbReference type="EMBL" id="ML977525">
    <property type="protein sequence ID" value="KAF2123591.1"/>
    <property type="molecule type" value="Genomic_DNA"/>
</dbReference>
<proteinExistence type="predicted"/>
<dbReference type="RefSeq" id="XP_033517985.1">
    <property type="nucleotide sequence ID" value="XM_033667041.1"/>
</dbReference>
<name>A0A6A5ZZ47_9PLEO</name>
<feature type="compositionally biased region" description="Polar residues" evidence="1">
    <location>
        <begin position="137"/>
        <end position="146"/>
    </location>
</feature>
<evidence type="ECO:0000313" key="3">
    <source>
        <dbReference type="Proteomes" id="UP000799771"/>
    </source>
</evidence>
<organism evidence="2 3">
    <name type="scientific">Dothidotthia symphoricarpi CBS 119687</name>
    <dbReference type="NCBI Taxonomy" id="1392245"/>
    <lineage>
        <taxon>Eukaryota</taxon>
        <taxon>Fungi</taxon>
        <taxon>Dikarya</taxon>
        <taxon>Ascomycota</taxon>
        <taxon>Pezizomycotina</taxon>
        <taxon>Dothideomycetes</taxon>
        <taxon>Pleosporomycetidae</taxon>
        <taxon>Pleosporales</taxon>
        <taxon>Dothidotthiaceae</taxon>
        <taxon>Dothidotthia</taxon>
    </lineage>
</organism>
<keyword evidence="3" id="KW-1185">Reference proteome</keyword>
<dbReference type="AlphaFoldDB" id="A0A6A5ZZ47"/>
<dbReference type="Proteomes" id="UP000799771">
    <property type="component" value="Unassembled WGS sequence"/>
</dbReference>
<reference evidence="2" key="1">
    <citation type="journal article" date="2020" name="Stud. Mycol.">
        <title>101 Dothideomycetes genomes: a test case for predicting lifestyles and emergence of pathogens.</title>
        <authorList>
            <person name="Haridas S."/>
            <person name="Albert R."/>
            <person name="Binder M."/>
            <person name="Bloem J."/>
            <person name="Labutti K."/>
            <person name="Salamov A."/>
            <person name="Andreopoulos B."/>
            <person name="Baker S."/>
            <person name="Barry K."/>
            <person name="Bills G."/>
            <person name="Bluhm B."/>
            <person name="Cannon C."/>
            <person name="Castanera R."/>
            <person name="Culley D."/>
            <person name="Daum C."/>
            <person name="Ezra D."/>
            <person name="Gonzalez J."/>
            <person name="Henrissat B."/>
            <person name="Kuo A."/>
            <person name="Liang C."/>
            <person name="Lipzen A."/>
            <person name="Lutzoni F."/>
            <person name="Magnuson J."/>
            <person name="Mondo S."/>
            <person name="Nolan M."/>
            <person name="Ohm R."/>
            <person name="Pangilinan J."/>
            <person name="Park H.-J."/>
            <person name="Ramirez L."/>
            <person name="Alfaro M."/>
            <person name="Sun H."/>
            <person name="Tritt A."/>
            <person name="Yoshinaga Y."/>
            <person name="Zwiers L.-H."/>
            <person name="Turgeon B."/>
            <person name="Goodwin S."/>
            <person name="Spatafora J."/>
            <person name="Crous P."/>
            <person name="Grigoriev I."/>
        </authorList>
    </citation>
    <scope>NUCLEOTIDE SEQUENCE</scope>
    <source>
        <strain evidence="2">CBS 119687</strain>
    </source>
</reference>
<sequence>MAQMRLCQNRRRISYYSDWSAHQARVLRLQVTAPARSMRELGRRGRSSSDNKENNAHNSKDALTLIQGRLVPSSSGTRSECRYLNARNLIHALRVMRQNCKLCRLPQYRKKPSGQFPRQNFAVNYVPNGIERINEASCSDTTSVTNKSERANDGNDTHDYDIQT</sequence>
<gene>
    <name evidence="2" type="ORF">P153DRAFT_361915</name>
</gene>
<evidence type="ECO:0000256" key="1">
    <source>
        <dbReference type="SAM" id="MobiDB-lite"/>
    </source>
</evidence>
<dbReference type="GeneID" id="54407473"/>
<feature type="region of interest" description="Disordered" evidence="1">
    <location>
        <begin position="37"/>
        <end position="63"/>
    </location>
</feature>